<evidence type="ECO:0000259" key="1">
    <source>
        <dbReference type="Pfam" id="PF00646"/>
    </source>
</evidence>
<dbReference type="InterPro" id="IPR036047">
    <property type="entry name" value="F-box-like_dom_sf"/>
</dbReference>
<organism evidence="2 3">
    <name type="scientific">Moniliophthora roreri</name>
    <name type="common">Frosty pod rot fungus</name>
    <name type="synonym">Monilia roreri</name>
    <dbReference type="NCBI Taxonomy" id="221103"/>
    <lineage>
        <taxon>Eukaryota</taxon>
        <taxon>Fungi</taxon>
        <taxon>Dikarya</taxon>
        <taxon>Basidiomycota</taxon>
        <taxon>Agaricomycotina</taxon>
        <taxon>Agaricomycetes</taxon>
        <taxon>Agaricomycetidae</taxon>
        <taxon>Agaricales</taxon>
        <taxon>Marasmiineae</taxon>
        <taxon>Marasmiaceae</taxon>
        <taxon>Moniliophthora</taxon>
    </lineage>
</organism>
<protein>
    <recommendedName>
        <fullName evidence="1">F-box domain-containing protein</fullName>
    </recommendedName>
</protein>
<dbReference type="InterPro" id="IPR001810">
    <property type="entry name" value="F-box_dom"/>
</dbReference>
<name>A0A0W0GDK4_MONRR</name>
<gene>
    <name evidence="2" type="ORF">WG66_772</name>
</gene>
<feature type="domain" description="F-box" evidence="1">
    <location>
        <begin position="2"/>
        <end position="43"/>
    </location>
</feature>
<dbReference type="Pfam" id="PF00646">
    <property type="entry name" value="F-box"/>
    <property type="match status" value="1"/>
</dbReference>
<evidence type="ECO:0000313" key="3">
    <source>
        <dbReference type="Proteomes" id="UP000054988"/>
    </source>
</evidence>
<dbReference type="EMBL" id="LATX01000286">
    <property type="protein sequence ID" value="KTB46650.1"/>
    <property type="molecule type" value="Genomic_DNA"/>
</dbReference>
<accession>A0A0W0GDK4</accession>
<reference evidence="2 3" key="1">
    <citation type="submission" date="2015-12" db="EMBL/GenBank/DDBJ databases">
        <title>Draft genome sequence of Moniliophthora roreri, the causal agent of frosty pod rot of cacao.</title>
        <authorList>
            <person name="Aime M.C."/>
            <person name="Diaz-Valderrama J.R."/>
            <person name="Kijpornyongpan T."/>
            <person name="Phillips-Mora W."/>
        </authorList>
    </citation>
    <scope>NUCLEOTIDE SEQUENCE [LARGE SCALE GENOMIC DNA]</scope>
    <source>
        <strain evidence="2 3">MCA 2952</strain>
    </source>
</reference>
<dbReference type="Gene3D" id="3.80.10.10">
    <property type="entry name" value="Ribonuclease Inhibitor"/>
    <property type="match status" value="1"/>
</dbReference>
<dbReference type="SUPFAM" id="SSF81383">
    <property type="entry name" value="F-box domain"/>
    <property type="match status" value="1"/>
</dbReference>
<proteinExistence type="predicted"/>
<dbReference type="AlphaFoldDB" id="A0A0W0GDK4"/>
<dbReference type="InterPro" id="IPR032675">
    <property type="entry name" value="LRR_dom_sf"/>
</dbReference>
<dbReference type="SUPFAM" id="SSF52047">
    <property type="entry name" value="RNI-like"/>
    <property type="match status" value="1"/>
</dbReference>
<comment type="caution">
    <text evidence="2">The sequence shown here is derived from an EMBL/GenBank/DDBJ whole genome shotgun (WGS) entry which is preliminary data.</text>
</comment>
<sequence>MPSLPPELIPLILAEFPEDSRALRKCALVCQSWARISRSVSFRTLRIISSGVSRKRRARRIARFLHLCASPFETFSKSNIHHLELHEWPHSPYDFDPAGQHLEINALLEWHSADGTSNFSSLFPFLKRLSFVGDISWRSLSRAARKVLHEGFTTVTDLILDYNYIDIEAFLLLFHSFPSLQSLELHFLHHIPATLPESNTPVTEHPHPALETIILHNETNVEFIRSLHGAPCIKVLHLEGSVLLDALLESEDLQSSIAQLIHSARSTLEEFRCQSYFDDPMEIDNFLAWLDLTGLNKLRRIELDFDPYVESTDFPSSFPDFFDKLSTSNNIFPSQLEVLSIPFLPQHTCNTDFQKLDDILQRPYFSSVRELKCNFTCNFTRNDVMKQYRRRKRWYLRPDEDSAAELDLQERIRDFRVTYLPKCEARGILTTGHNYYYKPPLR</sequence>
<evidence type="ECO:0000313" key="2">
    <source>
        <dbReference type="EMBL" id="KTB46650.1"/>
    </source>
</evidence>
<dbReference type="Proteomes" id="UP000054988">
    <property type="component" value="Unassembled WGS sequence"/>
</dbReference>